<evidence type="ECO:0000259" key="2">
    <source>
        <dbReference type="PROSITE" id="PS50026"/>
    </source>
</evidence>
<accession>A0ABN8LIQ2</accession>
<comment type="caution">
    <text evidence="1">Lacks conserved residue(s) required for the propagation of feature annotation.</text>
</comment>
<name>A0ABN8LIQ2_9CNID</name>
<gene>
    <name evidence="3" type="ORF">PEVE_00017480</name>
</gene>
<feature type="disulfide bond" evidence="1">
    <location>
        <begin position="18"/>
        <end position="27"/>
    </location>
</feature>
<dbReference type="SUPFAM" id="SSF57196">
    <property type="entry name" value="EGF/Laminin"/>
    <property type="match status" value="1"/>
</dbReference>
<proteinExistence type="predicted"/>
<keyword evidence="1" id="KW-1015">Disulfide bond</keyword>
<organism evidence="3 4">
    <name type="scientific">Porites evermanni</name>
    <dbReference type="NCBI Taxonomy" id="104178"/>
    <lineage>
        <taxon>Eukaryota</taxon>
        <taxon>Metazoa</taxon>
        <taxon>Cnidaria</taxon>
        <taxon>Anthozoa</taxon>
        <taxon>Hexacorallia</taxon>
        <taxon>Scleractinia</taxon>
        <taxon>Fungiina</taxon>
        <taxon>Poritidae</taxon>
        <taxon>Porites</taxon>
    </lineage>
</organism>
<feature type="domain" description="EGF-like" evidence="2">
    <location>
        <begin position="1"/>
        <end position="28"/>
    </location>
</feature>
<reference evidence="3 4" key="1">
    <citation type="submission" date="2022-05" db="EMBL/GenBank/DDBJ databases">
        <authorList>
            <consortium name="Genoscope - CEA"/>
            <person name="William W."/>
        </authorList>
    </citation>
    <scope>NUCLEOTIDE SEQUENCE [LARGE SCALE GENOMIC DNA]</scope>
</reference>
<dbReference type="Gene3D" id="2.10.25.10">
    <property type="entry name" value="Laminin"/>
    <property type="match status" value="1"/>
</dbReference>
<dbReference type="PROSITE" id="PS00022">
    <property type="entry name" value="EGF_1"/>
    <property type="match status" value="1"/>
</dbReference>
<comment type="caution">
    <text evidence="3">The sequence shown here is derived from an EMBL/GenBank/DDBJ whole genome shotgun (WGS) entry which is preliminary data.</text>
</comment>
<dbReference type="InterPro" id="IPR038648">
    <property type="entry name" value="PHR_sf"/>
</dbReference>
<keyword evidence="4" id="KW-1185">Reference proteome</keyword>
<dbReference type="Pfam" id="PF00008">
    <property type="entry name" value="EGF"/>
    <property type="match status" value="1"/>
</dbReference>
<dbReference type="CDD" id="cd00054">
    <property type="entry name" value="EGF_CA"/>
    <property type="match status" value="1"/>
</dbReference>
<dbReference type="Gene3D" id="2.60.120.820">
    <property type="entry name" value="PHR domain"/>
    <property type="match status" value="1"/>
</dbReference>
<feature type="non-terminal residue" evidence="3">
    <location>
        <position position="180"/>
    </location>
</feature>
<protein>
    <recommendedName>
        <fullName evidence="2">EGF-like domain-containing protein</fullName>
    </recommendedName>
</protein>
<evidence type="ECO:0000313" key="3">
    <source>
        <dbReference type="EMBL" id="CAH3015479.1"/>
    </source>
</evidence>
<evidence type="ECO:0000256" key="1">
    <source>
        <dbReference type="PROSITE-ProRule" id="PRU00076"/>
    </source>
</evidence>
<dbReference type="Proteomes" id="UP001159427">
    <property type="component" value="Unassembled WGS sequence"/>
</dbReference>
<evidence type="ECO:0000313" key="4">
    <source>
        <dbReference type="Proteomes" id="UP001159427"/>
    </source>
</evidence>
<dbReference type="InterPro" id="IPR000742">
    <property type="entry name" value="EGF"/>
</dbReference>
<sequence>MNGGSCVPSSQGGYSCSCPLSYGGAYCELGYFWCQRTNFYHPDIFWLNKGKFDKITYSISSDHYIISVMEGATFTPGISVIVTINLTDTQGNLIATASRNHTFEGVEYLNVFFDQPYRLTAGQDYIAATMVYVPPSTYPPLLKYVNAINLTQCGPGNTTVIFSSASKQETDDSNGSTVEE</sequence>
<keyword evidence="1" id="KW-0245">EGF-like domain</keyword>
<dbReference type="EMBL" id="CALNXI010000024">
    <property type="protein sequence ID" value="CAH3015479.1"/>
    <property type="molecule type" value="Genomic_DNA"/>
</dbReference>
<dbReference type="PROSITE" id="PS50026">
    <property type="entry name" value="EGF_3"/>
    <property type="match status" value="1"/>
</dbReference>